<proteinExistence type="inferred from homology"/>
<dbReference type="SMART" id="SM00054">
    <property type="entry name" value="EFh"/>
    <property type="match status" value="4"/>
</dbReference>
<keyword evidence="7" id="KW-1185">Reference proteome</keyword>
<evidence type="ECO:0000313" key="6">
    <source>
        <dbReference type="EMBL" id="CAJ0944933.1"/>
    </source>
</evidence>
<dbReference type="InterPro" id="IPR002048">
    <property type="entry name" value="EF_hand_dom"/>
</dbReference>
<dbReference type="EMBL" id="CAUEEQ010023225">
    <property type="protein sequence ID" value="CAJ0944933.1"/>
    <property type="molecule type" value="Genomic_DNA"/>
</dbReference>
<feature type="transmembrane region" description="Helical" evidence="4">
    <location>
        <begin position="33"/>
        <end position="51"/>
    </location>
</feature>
<keyword evidence="4" id="KW-0472">Membrane</keyword>
<feature type="domain" description="EF-hand" evidence="5">
    <location>
        <begin position="179"/>
        <end position="214"/>
    </location>
</feature>
<feature type="domain" description="EF-hand" evidence="5">
    <location>
        <begin position="102"/>
        <end position="137"/>
    </location>
</feature>
<feature type="domain" description="EF-hand" evidence="5">
    <location>
        <begin position="229"/>
        <end position="264"/>
    </location>
</feature>
<evidence type="ECO:0000256" key="1">
    <source>
        <dbReference type="ARBA" id="ARBA00006431"/>
    </source>
</evidence>
<comment type="caution">
    <text evidence="6">The sequence shown here is derived from an EMBL/GenBank/DDBJ whole genome shotgun (WGS) entry which is preliminary data.</text>
</comment>
<evidence type="ECO:0000256" key="3">
    <source>
        <dbReference type="ARBA" id="ARBA00022837"/>
    </source>
</evidence>
<keyword evidence="2" id="KW-0479">Metal-binding</keyword>
<evidence type="ECO:0000256" key="4">
    <source>
        <dbReference type="SAM" id="Phobius"/>
    </source>
</evidence>
<keyword evidence="4" id="KW-0812">Transmembrane</keyword>
<dbReference type="SUPFAM" id="SSF47473">
    <property type="entry name" value="EF-hand"/>
    <property type="match status" value="2"/>
</dbReference>
<evidence type="ECO:0000256" key="2">
    <source>
        <dbReference type="ARBA" id="ARBA00022723"/>
    </source>
</evidence>
<reference evidence="6" key="1">
    <citation type="submission" date="2023-07" db="EMBL/GenBank/DDBJ databases">
        <authorList>
            <person name="Stuckert A."/>
        </authorList>
    </citation>
    <scope>NUCLEOTIDE SEQUENCE</scope>
</reference>
<feature type="domain" description="EF-hand" evidence="5">
    <location>
        <begin position="266"/>
        <end position="301"/>
    </location>
</feature>
<dbReference type="Pfam" id="PF13202">
    <property type="entry name" value="EF-hand_5"/>
    <property type="match status" value="4"/>
</dbReference>
<evidence type="ECO:0000313" key="7">
    <source>
        <dbReference type="Proteomes" id="UP001176940"/>
    </source>
</evidence>
<accession>A0ABN9LMW9</accession>
<name>A0ABN9LMW9_9NEOB</name>
<keyword evidence="4" id="KW-1133">Transmembrane helix</keyword>
<dbReference type="PANTHER" id="PTHR10827:SF97">
    <property type="entry name" value="CALUMENIN"/>
    <property type="match status" value="1"/>
</dbReference>
<dbReference type="Proteomes" id="UP001176940">
    <property type="component" value="Unassembled WGS sequence"/>
</dbReference>
<gene>
    <name evidence="6" type="ORF">RIMI_LOCUS10641294</name>
</gene>
<protein>
    <recommendedName>
        <fullName evidence="5">EF-hand domain-containing protein</fullName>
    </recommendedName>
</protein>
<dbReference type="InterPro" id="IPR011992">
    <property type="entry name" value="EF-hand-dom_pair"/>
</dbReference>
<organism evidence="6 7">
    <name type="scientific">Ranitomeya imitator</name>
    <name type="common">mimic poison frog</name>
    <dbReference type="NCBI Taxonomy" id="111125"/>
    <lineage>
        <taxon>Eukaryota</taxon>
        <taxon>Metazoa</taxon>
        <taxon>Chordata</taxon>
        <taxon>Craniata</taxon>
        <taxon>Vertebrata</taxon>
        <taxon>Euteleostomi</taxon>
        <taxon>Amphibia</taxon>
        <taxon>Batrachia</taxon>
        <taxon>Anura</taxon>
        <taxon>Neobatrachia</taxon>
        <taxon>Hyloidea</taxon>
        <taxon>Dendrobatidae</taxon>
        <taxon>Dendrobatinae</taxon>
        <taxon>Ranitomeya</taxon>
    </lineage>
</organism>
<evidence type="ECO:0000259" key="5">
    <source>
        <dbReference type="PROSITE" id="PS50222"/>
    </source>
</evidence>
<dbReference type="Gene3D" id="1.10.238.10">
    <property type="entry name" value="EF-hand"/>
    <property type="match status" value="3"/>
</dbReference>
<dbReference type="PROSITE" id="PS50222">
    <property type="entry name" value="EF_HAND_2"/>
    <property type="match status" value="4"/>
</dbReference>
<comment type="similarity">
    <text evidence="1">Belongs to the CREC family.</text>
</comment>
<keyword evidence="3" id="KW-0106">Calcium</keyword>
<dbReference type="InterPro" id="IPR018247">
    <property type="entry name" value="EF_Hand_1_Ca_BS"/>
</dbReference>
<dbReference type="PROSITE" id="PS00018">
    <property type="entry name" value="EF_HAND_1"/>
    <property type="match status" value="5"/>
</dbReference>
<sequence length="432" mass="50318">MSENCEVVMEADQITRVKPHLDMRNGRMMRARCCCVFSVLLALGVCALLVTSKPAQEKKDRVHHGKDLSEHAHDDSKDFQYDHEAFLGKEEAKTFDQLTPEESQERLGKIVDKIDSNNDSYVTAPELLAWMKFVHGRFVSEDVDKQVLLCDKNRDGSVSWEEYSKQTYSHPIGTALNRYIYDNVNKHWADYDKDKDNAISWEEYKNTTYGYAAGEVEFYDIPDKETYRKMMKRDERRFKQADKNGDLIATREEFTAFLHPEEFDYMQDLVVTETIEDIDKNGDGSVDVDEYIGDMFTPEAEEPEPEWVKTERQQFKDHRDLNKDGKLDRSEISHWIHPHDYDHADLEAKHLIYESDKDKDDKLTKKEILDNWNMFVGSQATNYGEDLTRRHDEFLGRFGLFLLPNERTSPSTLLVTDKGGTGGDGKYYSFKK</sequence>
<dbReference type="PANTHER" id="PTHR10827">
    <property type="entry name" value="RETICULOCALBIN"/>
    <property type="match status" value="1"/>
</dbReference>